<feature type="transmembrane region" description="Helical" evidence="1">
    <location>
        <begin position="441"/>
        <end position="466"/>
    </location>
</feature>
<feature type="transmembrane region" description="Helical" evidence="1">
    <location>
        <begin position="182"/>
        <end position="204"/>
    </location>
</feature>
<feature type="transmembrane region" description="Helical" evidence="1">
    <location>
        <begin position="262"/>
        <end position="283"/>
    </location>
</feature>
<feature type="transmembrane region" description="Helical" evidence="1">
    <location>
        <begin position="520"/>
        <end position="542"/>
    </location>
</feature>
<keyword evidence="1" id="KW-0472">Membrane</keyword>
<keyword evidence="1" id="KW-0812">Transmembrane</keyword>
<keyword evidence="2" id="KW-1185">Reference proteome</keyword>
<evidence type="ECO:0000256" key="1">
    <source>
        <dbReference type="SAM" id="Phobius"/>
    </source>
</evidence>
<feature type="transmembrane region" description="Helical" evidence="1">
    <location>
        <begin position="598"/>
        <end position="617"/>
    </location>
</feature>
<feature type="transmembrane region" description="Helical" evidence="1">
    <location>
        <begin position="20"/>
        <end position="41"/>
    </location>
</feature>
<feature type="transmembrane region" description="Helical" evidence="1">
    <location>
        <begin position="708"/>
        <end position="729"/>
    </location>
</feature>
<name>A0AAF5DDY3_STRER</name>
<accession>A0AAF5DDY3</accession>
<feature type="transmembrane region" description="Helical" evidence="1">
    <location>
        <begin position="336"/>
        <end position="361"/>
    </location>
</feature>
<feature type="transmembrane region" description="Helical" evidence="1">
    <location>
        <begin position="478"/>
        <end position="499"/>
    </location>
</feature>
<feature type="transmembrane region" description="Helical" evidence="1">
    <location>
        <begin position="105"/>
        <end position="122"/>
    </location>
</feature>
<keyword evidence="1" id="KW-1133">Transmembrane helix</keyword>
<feature type="transmembrane region" description="Helical" evidence="1">
    <location>
        <begin position="62"/>
        <end position="85"/>
    </location>
</feature>
<reference evidence="3" key="1">
    <citation type="submission" date="2024-02" db="UniProtKB">
        <authorList>
            <consortium name="WormBaseParasite"/>
        </authorList>
    </citation>
    <scope>IDENTIFICATION</scope>
</reference>
<feature type="transmembrane region" description="Helical" evidence="1">
    <location>
        <begin position="396"/>
        <end position="420"/>
    </location>
</feature>
<sequence length="764" mass="90468">YFDKMNKSQVPEFSYPIFGISVYQIFITNCFTILPNIYFFYKSITYQLFNKRKIFKYMTIVMSFEYIFACSTHLIYNGYLLIYHYTNSKIHVPTCSKLSGFNLNIKHYLVVTPFYFSIFRFYKILLNKNPHITVSVIIMFITLGPITYIMIGQFFDINTYYLPKSGCGYEIFSGLPFYEQSLYLNMSIVFIVPFLSLIINYQIYKTVIKKTSKLNATRLAEHKSLFYGVTVQSMFPLFCQIPAIIFIFAFAKTRSSVNEIEIIVHIFYYFGHGLCIFFSVVMIKEFRIMILNDFKIRKYINPLQSISFFMYNKNNDRTILIFWSYQPFKERNFFKYMTIVMSFEYIFACLLHIMFYGYLLIYHYTNSMVHLNTCAKIGTFDLNINQFLVVTPFYQIILYLNIFIILFVPIISVYINYKIFKIITIKTSNINCQKFKEYKRLFKAITVQSIFPFIFQVPAIVYILYYATTRHQILGIEMTLNCFYYTGNGFCIFLSMVIIKEFKLMMLKDFGCIKKVNFTYTSYMTLVMSFEFFFASLVHVIYNGYMIFYKLIDAKVHLVTCSKLNILDLNINQLLIVTPFYFNIFRFYKIIFNKSPNIIFMIGIIFITLAPILYMMGGQFFEINAYFLIKPGCGYQIFSNIPYYQLLMYTNVILVLFLPIISFILNYIIYKITVKRTAKTNKSKIHHINSLFKGIAIQIRKNITSVEIIISCIYFPGQGICIFLSMIVINEFKNMMLTDFKISKKKLLINHSIINTKVKSNNFI</sequence>
<feature type="transmembrane region" description="Helical" evidence="1">
    <location>
        <begin position="646"/>
        <end position="669"/>
    </location>
</feature>
<evidence type="ECO:0000313" key="2">
    <source>
        <dbReference type="Proteomes" id="UP000035681"/>
    </source>
</evidence>
<proteinExistence type="predicted"/>
<dbReference type="Proteomes" id="UP000035681">
    <property type="component" value="Unplaced"/>
</dbReference>
<feature type="transmembrane region" description="Helical" evidence="1">
    <location>
        <begin position="225"/>
        <end position="250"/>
    </location>
</feature>
<protein>
    <submittedName>
        <fullName evidence="3">G-protein coupled receptors family 1 profile domain-containing protein</fullName>
    </submittedName>
</protein>
<dbReference type="WBParaSite" id="TCONS_00010325.p1">
    <property type="protein sequence ID" value="TCONS_00010325.p1"/>
    <property type="gene ID" value="XLOC_003372"/>
</dbReference>
<dbReference type="AlphaFoldDB" id="A0AAF5DDY3"/>
<organism evidence="2 3">
    <name type="scientific">Strongyloides stercoralis</name>
    <name type="common">Threadworm</name>
    <dbReference type="NCBI Taxonomy" id="6248"/>
    <lineage>
        <taxon>Eukaryota</taxon>
        <taxon>Metazoa</taxon>
        <taxon>Ecdysozoa</taxon>
        <taxon>Nematoda</taxon>
        <taxon>Chromadorea</taxon>
        <taxon>Rhabditida</taxon>
        <taxon>Tylenchina</taxon>
        <taxon>Panagrolaimomorpha</taxon>
        <taxon>Strongyloidoidea</taxon>
        <taxon>Strongyloididae</taxon>
        <taxon>Strongyloides</taxon>
    </lineage>
</organism>
<feature type="transmembrane region" description="Helical" evidence="1">
    <location>
        <begin position="571"/>
        <end position="591"/>
    </location>
</feature>
<feature type="transmembrane region" description="Helical" evidence="1">
    <location>
        <begin position="134"/>
        <end position="155"/>
    </location>
</feature>
<evidence type="ECO:0000313" key="3">
    <source>
        <dbReference type="WBParaSite" id="TCONS_00010325.p1"/>
    </source>
</evidence>